<dbReference type="PANTHER" id="PTHR28366">
    <property type="entry name" value="CHROMOSOME 1 OPEN READING FRAME 131"/>
    <property type="match status" value="1"/>
</dbReference>
<keyword evidence="2" id="KW-1133">Transmembrane helix</keyword>
<organism evidence="3 4">
    <name type="scientific">Phyllotreta striolata</name>
    <name type="common">Striped flea beetle</name>
    <name type="synonym">Crioceris striolata</name>
    <dbReference type="NCBI Taxonomy" id="444603"/>
    <lineage>
        <taxon>Eukaryota</taxon>
        <taxon>Metazoa</taxon>
        <taxon>Ecdysozoa</taxon>
        <taxon>Arthropoda</taxon>
        <taxon>Hexapoda</taxon>
        <taxon>Insecta</taxon>
        <taxon>Pterygota</taxon>
        <taxon>Neoptera</taxon>
        <taxon>Endopterygota</taxon>
        <taxon>Coleoptera</taxon>
        <taxon>Polyphaga</taxon>
        <taxon>Cucujiformia</taxon>
        <taxon>Chrysomeloidea</taxon>
        <taxon>Chrysomelidae</taxon>
        <taxon>Galerucinae</taxon>
        <taxon>Alticini</taxon>
        <taxon>Phyllotreta</taxon>
    </lineage>
</organism>
<dbReference type="OrthoDB" id="10067479at2759"/>
<gene>
    <name evidence="3" type="ORF">PHYEVI_LOCUS11427</name>
</gene>
<name>A0A9N9TY50_PHYSR</name>
<protein>
    <submittedName>
        <fullName evidence="3">Uncharacterized protein</fullName>
    </submittedName>
</protein>
<feature type="compositionally biased region" description="Basic and acidic residues" evidence="1">
    <location>
        <begin position="42"/>
        <end position="58"/>
    </location>
</feature>
<evidence type="ECO:0000256" key="2">
    <source>
        <dbReference type="SAM" id="Phobius"/>
    </source>
</evidence>
<keyword evidence="2" id="KW-0472">Membrane</keyword>
<sequence length="199" mass="23130">MGDNLDFIPSKASALKKSEVNFEAVVYESYKKKKSENSVMRNLEKPITNDKKDGGELNMRHTKNEIVKLAMSGLDPEQKEQAKINLLVKLGAKPPKNKNKNYKQLQIERKKSKEEESKRESFLQLGKNKVGKSTAKGKSFDKKRKKNKGDNILSIYGKIQVSFIIIIVYYNNKFLIFTENHKELSRMNTMKYYLHLIYF</sequence>
<dbReference type="Pfam" id="PF15375">
    <property type="entry name" value="FSAF1"/>
    <property type="match status" value="1"/>
</dbReference>
<keyword evidence="2" id="KW-0812">Transmembrane</keyword>
<feature type="transmembrane region" description="Helical" evidence="2">
    <location>
        <begin position="152"/>
        <end position="170"/>
    </location>
</feature>
<dbReference type="InterPro" id="IPR052852">
    <property type="entry name" value="SSU_Processome_Comp"/>
</dbReference>
<dbReference type="Proteomes" id="UP001153712">
    <property type="component" value="Chromosome 9"/>
</dbReference>
<evidence type="ECO:0000313" key="3">
    <source>
        <dbReference type="EMBL" id="CAG9865185.1"/>
    </source>
</evidence>
<proteinExistence type="predicted"/>
<keyword evidence="4" id="KW-1185">Reference proteome</keyword>
<feature type="compositionally biased region" description="Basic and acidic residues" evidence="1">
    <location>
        <begin position="106"/>
        <end position="121"/>
    </location>
</feature>
<feature type="region of interest" description="Disordered" evidence="1">
    <location>
        <begin position="95"/>
        <end position="122"/>
    </location>
</feature>
<dbReference type="AlphaFoldDB" id="A0A9N9TY50"/>
<reference evidence="3" key="1">
    <citation type="submission" date="2022-01" db="EMBL/GenBank/DDBJ databases">
        <authorList>
            <person name="King R."/>
        </authorList>
    </citation>
    <scope>NUCLEOTIDE SEQUENCE</scope>
</reference>
<evidence type="ECO:0000256" key="1">
    <source>
        <dbReference type="SAM" id="MobiDB-lite"/>
    </source>
</evidence>
<dbReference type="EMBL" id="OU900102">
    <property type="protein sequence ID" value="CAG9865185.1"/>
    <property type="molecule type" value="Genomic_DNA"/>
</dbReference>
<feature type="region of interest" description="Disordered" evidence="1">
    <location>
        <begin position="35"/>
        <end position="58"/>
    </location>
</feature>
<dbReference type="InterPro" id="IPR027973">
    <property type="entry name" value="FSAF1-like"/>
</dbReference>
<accession>A0A9N9TY50</accession>
<evidence type="ECO:0000313" key="4">
    <source>
        <dbReference type="Proteomes" id="UP001153712"/>
    </source>
</evidence>
<dbReference type="PANTHER" id="PTHR28366:SF1">
    <property type="entry name" value="CHROMOSOME 1 OPEN READING FRAME 131"/>
    <property type="match status" value="1"/>
</dbReference>